<evidence type="ECO:0000313" key="1">
    <source>
        <dbReference type="EMBL" id="MFC6707732.1"/>
    </source>
</evidence>
<evidence type="ECO:0000313" key="2">
    <source>
        <dbReference type="Proteomes" id="UP001596298"/>
    </source>
</evidence>
<dbReference type="Proteomes" id="UP001596298">
    <property type="component" value="Unassembled WGS sequence"/>
</dbReference>
<name>A0ABW2ALQ0_9MICO</name>
<keyword evidence="2" id="KW-1185">Reference proteome</keyword>
<reference evidence="2" key="1">
    <citation type="journal article" date="2019" name="Int. J. Syst. Evol. Microbiol.">
        <title>The Global Catalogue of Microorganisms (GCM) 10K type strain sequencing project: providing services to taxonomists for standard genome sequencing and annotation.</title>
        <authorList>
            <consortium name="The Broad Institute Genomics Platform"/>
            <consortium name="The Broad Institute Genome Sequencing Center for Infectious Disease"/>
            <person name="Wu L."/>
            <person name="Ma J."/>
        </authorList>
    </citation>
    <scope>NUCLEOTIDE SEQUENCE [LARGE SCALE GENOMIC DNA]</scope>
    <source>
        <strain evidence="2">CCUG 58127</strain>
    </source>
</reference>
<gene>
    <name evidence="1" type="ORF">ACFQDH_21450</name>
</gene>
<dbReference type="Pfam" id="PF11066">
    <property type="entry name" value="DUF2867"/>
    <property type="match status" value="1"/>
</dbReference>
<protein>
    <submittedName>
        <fullName evidence="1">DUF2867 domain-containing protein</fullName>
    </submittedName>
</protein>
<dbReference type="EMBL" id="JBHSWH010000001">
    <property type="protein sequence ID" value="MFC6707732.1"/>
    <property type="molecule type" value="Genomic_DNA"/>
</dbReference>
<accession>A0ABW2ALQ0</accession>
<sequence>MLHWDDPQNGVGIRVPSLRARLPADLVDAPIGPDFARLPFTSLYLLSDEFAAELANSTCHGVLHMGWVQTESGCYTAQLAILSKPNGTKGRLYMAGIRPFRHSLIYPALLRKIERSWAALDESVQP</sequence>
<organism evidence="1 2">
    <name type="scientific">Flexivirga alba</name>
    <dbReference type="NCBI Taxonomy" id="702742"/>
    <lineage>
        <taxon>Bacteria</taxon>
        <taxon>Bacillati</taxon>
        <taxon>Actinomycetota</taxon>
        <taxon>Actinomycetes</taxon>
        <taxon>Micrococcales</taxon>
        <taxon>Dermacoccaceae</taxon>
        <taxon>Flexivirga</taxon>
    </lineage>
</organism>
<comment type="caution">
    <text evidence="1">The sequence shown here is derived from an EMBL/GenBank/DDBJ whole genome shotgun (WGS) entry which is preliminary data.</text>
</comment>
<dbReference type="InterPro" id="IPR021295">
    <property type="entry name" value="DUF2867"/>
</dbReference>
<dbReference type="RefSeq" id="WP_382404926.1">
    <property type="nucleotide sequence ID" value="NZ_JBHSWH010000001.1"/>
</dbReference>
<proteinExistence type="predicted"/>